<dbReference type="RefSeq" id="WP_093423776.1">
    <property type="nucleotide sequence ID" value="NZ_FOXA01000013.1"/>
</dbReference>
<sequence length="81" mass="9036">MSLFEKIDRHVSLMHGMAERCDADLSAMVERPRGAEIYRAAVLRCTGCRCPGACAHWQAEHETAEAAPAFCRNRELFAELA</sequence>
<keyword evidence="3" id="KW-1185">Reference proteome</keyword>
<dbReference type="AlphaFoldDB" id="A0A1I5TDW0"/>
<proteinExistence type="predicted"/>
<reference evidence="2 3" key="1">
    <citation type="submission" date="2016-10" db="EMBL/GenBank/DDBJ databases">
        <authorList>
            <person name="de Groot N.N."/>
        </authorList>
    </citation>
    <scope>NUCLEOTIDE SEQUENCE [LARGE SCALE GENOMIC DNA]</scope>
    <source>
        <strain evidence="2 3">DSM 19547</strain>
    </source>
</reference>
<dbReference type="STRING" id="441119.SAMN04488047_11372"/>
<protein>
    <recommendedName>
        <fullName evidence="1">DUF6455 domain-containing protein</fullName>
    </recommendedName>
</protein>
<name>A0A1I5TDW0_9RHOB</name>
<dbReference type="EMBL" id="FOXA01000013">
    <property type="protein sequence ID" value="SFP81232.1"/>
    <property type="molecule type" value="Genomic_DNA"/>
</dbReference>
<dbReference type="Proteomes" id="UP000199356">
    <property type="component" value="Unassembled WGS sequence"/>
</dbReference>
<feature type="domain" description="DUF6455" evidence="1">
    <location>
        <begin position="1"/>
        <end position="80"/>
    </location>
</feature>
<dbReference type="InterPro" id="IPR045601">
    <property type="entry name" value="DUF6455"/>
</dbReference>
<accession>A0A1I5TDW0</accession>
<organism evidence="2 3">
    <name type="scientific">Tranquillimonas alkanivorans</name>
    <dbReference type="NCBI Taxonomy" id="441119"/>
    <lineage>
        <taxon>Bacteria</taxon>
        <taxon>Pseudomonadati</taxon>
        <taxon>Pseudomonadota</taxon>
        <taxon>Alphaproteobacteria</taxon>
        <taxon>Rhodobacterales</taxon>
        <taxon>Roseobacteraceae</taxon>
        <taxon>Tranquillimonas</taxon>
    </lineage>
</organism>
<gene>
    <name evidence="2" type="ORF">SAMN04488047_11372</name>
</gene>
<evidence type="ECO:0000313" key="3">
    <source>
        <dbReference type="Proteomes" id="UP000199356"/>
    </source>
</evidence>
<evidence type="ECO:0000313" key="2">
    <source>
        <dbReference type="EMBL" id="SFP81232.1"/>
    </source>
</evidence>
<evidence type="ECO:0000259" key="1">
    <source>
        <dbReference type="Pfam" id="PF20056"/>
    </source>
</evidence>
<dbReference type="OrthoDB" id="7961152at2"/>
<dbReference type="Pfam" id="PF20056">
    <property type="entry name" value="DUF6455"/>
    <property type="match status" value="1"/>
</dbReference>